<comment type="caution">
    <text evidence="8">The sequence shown here is derived from an EMBL/GenBank/DDBJ whole genome shotgun (WGS) entry which is preliminary data.</text>
</comment>
<keyword evidence="5" id="KW-0413">Isomerase</keyword>
<keyword evidence="4" id="KW-0697">Rotamase</keyword>
<dbReference type="EC" id="5.2.1.8" evidence="3"/>
<dbReference type="PANTHER" id="PTHR11071:SF561">
    <property type="entry name" value="PEPTIDYL-PROLYL CIS-TRANS ISOMERASE D-RELATED"/>
    <property type="match status" value="1"/>
</dbReference>
<dbReference type="GO" id="GO:0005737">
    <property type="term" value="C:cytoplasm"/>
    <property type="evidence" value="ECO:0007669"/>
    <property type="project" value="TreeGrafter"/>
</dbReference>
<evidence type="ECO:0000313" key="8">
    <source>
        <dbReference type="EMBL" id="KAK0168864.1"/>
    </source>
</evidence>
<gene>
    <name evidence="8" type="ORF">PV327_002628</name>
</gene>
<evidence type="ECO:0000256" key="2">
    <source>
        <dbReference type="ARBA" id="ARBA00008315"/>
    </source>
</evidence>
<feature type="region of interest" description="Disordered" evidence="6">
    <location>
        <begin position="109"/>
        <end position="154"/>
    </location>
</feature>
<dbReference type="EMBL" id="JAQQBR010001831">
    <property type="protein sequence ID" value="KAK0168864.1"/>
    <property type="molecule type" value="Genomic_DNA"/>
</dbReference>
<dbReference type="InterPro" id="IPR029488">
    <property type="entry name" value="Hmw/CFAP97"/>
</dbReference>
<sequence>MANNKQRKSKAKVDAASHDKIMRISHLEYLYDPRVLEDGAKRVFEIDRQNMELMKTLNLIIRSKGKTDCWMKEKKPRKNVSELREINNEKIEKENKDLYNRLRTSVAKNSTVSSVQNRKKNKISMKNKSKSTSSRNSDRVSIKKNSVESSKSRQLKISKSPKMLKYSRCFFDIEVVEPNRKLGRIILKLYTDIVPKTCANFIELCKGVNGLSYKNTPFHRIISGYLCQGGDVTNFNGSGGKSIYGDNFEDENFKLKHTSPGILSMWNCGKHTNNSKFILTFKKLEVLDGKNVVFGKVIGGLPIIYKIEEFGTKIGRPREEVIISECGLF</sequence>
<dbReference type="Pfam" id="PF00160">
    <property type="entry name" value="Pro_isomerase"/>
    <property type="match status" value="1"/>
</dbReference>
<dbReference type="PRINTS" id="PR00153">
    <property type="entry name" value="CSAPPISMRASE"/>
</dbReference>
<name>A0AA39KPE5_MICHY</name>
<reference evidence="8" key="2">
    <citation type="submission" date="2023-03" db="EMBL/GenBank/DDBJ databases">
        <authorList>
            <person name="Inwood S.N."/>
            <person name="Skelly J.G."/>
            <person name="Guhlin J."/>
            <person name="Harrop T.W.R."/>
            <person name="Goldson S.G."/>
            <person name="Dearden P.K."/>
        </authorList>
    </citation>
    <scope>NUCLEOTIDE SEQUENCE</scope>
    <source>
        <strain evidence="8">Lincoln</strain>
        <tissue evidence="8">Whole body</tissue>
    </source>
</reference>
<comment type="catalytic activity">
    <reaction evidence="1">
        <text>[protein]-peptidylproline (omega=180) = [protein]-peptidylproline (omega=0)</text>
        <dbReference type="Rhea" id="RHEA:16237"/>
        <dbReference type="Rhea" id="RHEA-COMP:10747"/>
        <dbReference type="Rhea" id="RHEA-COMP:10748"/>
        <dbReference type="ChEBI" id="CHEBI:83833"/>
        <dbReference type="ChEBI" id="CHEBI:83834"/>
        <dbReference type="EC" id="5.2.1.8"/>
    </reaction>
</comment>
<dbReference type="GO" id="GO:0006457">
    <property type="term" value="P:protein folding"/>
    <property type="evidence" value="ECO:0007669"/>
    <property type="project" value="TreeGrafter"/>
</dbReference>
<feature type="compositionally biased region" description="Basic residues" evidence="6">
    <location>
        <begin position="117"/>
        <end position="129"/>
    </location>
</feature>
<dbReference type="Pfam" id="PF13879">
    <property type="entry name" value="Hmw_CFAP97"/>
    <property type="match status" value="1"/>
</dbReference>
<reference evidence="8" key="1">
    <citation type="journal article" date="2023" name="bioRxiv">
        <title>Scaffold-level genome assemblies of two parasitoid biocontrol wasps reveal the parthenogenesis mechanism and an associated novel virus.</title>
        <authorList>
            <person name="Inwood S."/>
            <person name="Skelly J."/>
            <person name="Guhlin J."/>
            <person name="Harrop T."/>
            <person name="Goldson S."/>
            <person name="Dearden P."/>
        </authorList>
    </citation>
    <scope>NUCLEOTIDE SEQUENCE</scope>
    <source>
        <strain evidence="8">Lincoln</strain>
        <tissue evidence="8">Whole body</tissue>
    </source>
</reference>
<evidence type="ECO:0000256" key="6">
    <source>
        <dbReference type="SAM" id="MobiDB-lite"/>
    </source>
</evidence>
<evidence type="ECO:0000256" key="4">
    <source>
        <dbReference type="ARBA" id="ARBA00023110"/>
    </source>
</evidence>
<dbReference type="Gene3D" id="2.40.100.10">
    <property type="entry name" value="Cyclophilin-like"/>
    <property type="match status" value="1"/>
</dbReference>
<evidence type="ECO:0000256" key="3">
    <source>
        <dbReference type="ARBA" id="ARBA00013194"/>
    </source>
</evidence>
<evidence type="ECO:0000313" key="9">
    <source>
        <dbReference type="Proteomes" id="UP001168972"/>
    </source>
</evidence>
<evidence type="ECO:0000256" key="5">
    <source>
        <dbReference type="ARBA" id="ARBA00023235"/>
    </source>
</evidence>
<evidence type="ECO:0000259" key="7">
    <source>
        <dbReference type="PROSITE" id="PS50072"/>
    </source>
</evidence>
<proteinExistence type="inferred from homology"/>
<dbReference type="InterPro" id="IPR029000">
    <property type="entry name" value="Cyclophilin-like_dom_sf"/>
</dbReference>
<dbReference type="SUPFAM" id="SSF50891">
    <property type="entry name" value="Cyclophilin-like"/>
    <property type="match status" value="1"/>
</dbReference>
<feature type="domain" description="PPIase cyclophilin-type" evidence="7">
    <location>
        <begin position="172"/>
        <end position="328"/>
    </location>
</feature>
<dbReference type="PROSITE" id="PS50072">
    <property type="entry name" value="CSA_PPIASE_2"/>
    <property type="match status" value="1"/>
</dbReference>
<organism evidence="8 9">
    <name type="scientific">Microctonus hyperodae</name>
    <name type="common">Parasitoid wasp</name>
    <dbReference type="NCBI Taxonomy" id="165561"/>
    <lineage>
        <taxon>Eukaryota</taxon>
        <taxon>Metazoa</taxon>
        <taxon>Ecdysozoa</taxon>
        <taxon>Arthropoda</taxon>
        <taxon>Hexapoda</taxon>
        <taxon>Insecta</taxon>
        <taxon>Pterygota</taxon>
        <taxon>Neoptera</taxon>
        <taxon>Endopterygota</taxon>
        <taxon>Hymenoptera</taxon>
        <taxon>Apocrita</taxon>
        <taxon>Ichneumonoidea</taxon>
        <taxon>Braconidae</taxon>
        <taxon>Euphorinae</taxon>
        <taxon>Microctonus</taxon>
    </lineage>
</organism>
<dbReference type="InterPro" id="IPR002130">
    <property type="entry name" value="Cyclophilin-type_PPIase_dom"/>
</dbReference>
<dbReference type="Proteomes" id="UP001168972">
    <property type="component" value="Unassembled WGS sequence"/>
</dbReference>
<dbReference type="GO" id="GO:0016018">
    <property type="term" value="F:cyclosporin A binding"/>
    <property type="evidence" value="ECO:0007669"/>
    <property type="project" value="TreeGrafter"/>
</dbReference>
<protein>
    <recommendedName>
        <fullName evidence="3">peptidylprolyl isomerase</fullName>
        <ecNumber evidence="3">5.2.1.8</ecNumber>
    </recommendedName>
</protein>
<comment type="similarity">
    <text evidence="2">Belongs to the CFAP97 family.</text>
</comment>
<accession>A0AA39KPE5</accession>
<keyword evidence="9" id="KW-1185">Reference proteome</keyword>
<dbReference type="GO" id="GO:0003755">
    <property type="term" value="F:peptidyl-prolyl cis-trans isomerase activity"/>
    <property type="evidence" value="ECO:0007669"/>
    <property type="project" value="UniProtKB-KW"/>
</dbReference>
<evidence type="ECO:0000256" key="1">
    <source>
        <dbReference type="ARBA" id="ARBA00000971"/>
    </source>
</evidence>
<dbReference type="FunFam" id="2.40.100.10:FF:000025">
    <property type="entry name" value="Peptidyl-prolyl cis-trans isomerase CYP19-2"/>
    <property type="match status" value="1"/>
</dbReference>
<dbReference type="PANTHER" id="PTHR11071">
    <property type="entry name" value="PEPTIDYL-PROLYL CIS-TRANS ISOMERASE"/>
    <property type="match status" value="1"/>
</dbReference>
<dbReference type="AlphaFoldDB" id="A0AA39KPE5"/>